<evidence type="ECO:0008006" key="3">
    <source>
        <dbReference type="Google" id="ProtNLM"/>
    </source>
</evidence>
<gene>
    <name evidence="1" type="ORF">MBOT_25620</name>
</gene>
<name>A0A7I9XZP2_9MYCO</name>
<proteinExistence type="predicted"/>
<evidence type="ECO:0000313" key="1">
    <source>
        <dbReference type="EMBL" id="GFG75197.1"/>
    </source>
</evidence>
<keyword evidence="2" id="KW-1185">Reference proteome</keyword>
<sequence>MFPNRHDIDHPANPMSDQQAMAQVIEPAKHIVKDADLQDVSGGFRWESCNDQGDPPYRGLVEMSFKWPMDDAKGYPTEVEPNAYFEKLAATMVAHGWSDGPPPGWHSYGRVIHKDGVVAVATQDPTSGRGAIRVSGECRNMTNHRRDGTMLGFEITDQLRDR</sequence>
<dbReference type="AlphaFoldDB" id="A0A7I9XZP2"/>
<evidence type="ECO:0000313" key="2">
    <source>
        <dbReference type="Proteomes" id="UP000465361"/>
    </source>
</evidence>
<reference evidence="1 2" key="1">
    <citation type="journal article" date="2019" name="Emerg. Microbes Infect.">
        <title>Comprehensive subspecies identification of 175 nontuberculous mycobacteria species based on 7547 genomic profiles.</title>
        <authorList>
            <person name="Matsumoto Y."/>
            <person name="Kinjo T."/>
            <person name="Motooka D."/>
            <person name="Nabeya D."/>
            <person name="Jung N."/>
            <person name="Uechi K."/>
            <person name="Horii T."/>
            <person name="Iida T."/>
            <person name="Fujita J."/>
            <person name="Nakamura S."/>
        </authorList>
    </citation>
    <scope>NUCLEOTIDE SEQUENCE [LARGE SCALE GENOMIC DNA]</scope>
    <source>
        <strain evidence="1 2">JCM 17322</strain>
    </source>
</reference>
<dbReference type="EMBL" id="BLKW01000004">
    <property type="protein sequence ID" value="GFG75197.1"/>
    <property type="molecule type" value="Genomic_DNA"/>
</dbReference>
<accession>A0A7I9XZP2</accession>
<protein>
    <recommendedName>
        <fullName evidence="3">Lipoprotein LppJ</fullName>
    </recommendedName>
</protein>
<organism evidence="1 2">
    <name type="scientific">Mycobacterium botniense</name>
    <dbReference type="NCBI Taxonomy" id="84962"/>
    <lineage>
        <taxon>Bacteria</taxon>
        <taxon>Bacillati</taxon>
        <taxon>Actinomycetota</taxon>
        <taxon>Actinomycetes</taxon>
        <taxon>Mycobacteriales</taxon>
        <taxon>Mycobacteriaceae</taxon>
        <taxon>Mycobacterium</taxon>
    </lineage>
</organism>
<dbReference type="Proteomes" id="UP000465361">
    <property type="component" value="Unassembled WGS sequence"/>
</dbReference>
<comment type="caution">
    <text evidence="1">The sequence shown here is derived from an EMBL/GenBank/DDBJ whole genome shotgun (WGS) entry which is preliminary data.</text>
</comment>